<accession>A0ACB7S8P6</accession>
<evidence type="ECO:0000313" key="1">
    <source>
        <dbReference type="EMBL" id="KAH6930905.1"/>
    </source>
</evidence>
<reference evidence="1" key="1">
    <citation type="submission" date="2020-05" db="EMBL/GenBank/DDBJ databases">
        <title>Large-scale comparative analyses of tick genomes elucidate their genetic diversity and vector capacities.</title>
        <authorList>
            <person name="Jia N."/>
            <person name="Wang J."/>
            <person name="Shi W."/>
            <person name="Du L."/>
            <person name="Sun Y."/>
            <person name="Zhan W."/>
            <person name="Jiang J."/>
            <person name="Wang Q."/>
            <person name="Zhang B."/>
            <person name="Ji P."/>
            <person name="Sakyi L.B."/>
            <person name="Cui X."/>
            <person name="Yuan T."/>
            <person name="Jiang B."/>
            <person name="Yang W."/>
            <person name="Lam T.T.-Y."/>
            <person name="Chang Q."/>
            <person name="Ding S."/>
            <person name="Wang X."/>
            <person name="Zhu J."/>
            <person name="Ruan X."/>
            <person name="Zhao L."/>
            <person name="Wei J."/>
            <person name="Que T."/>
            <person name="Du C."/>
            <person name="Cheng J."/>
            <person name="Dai P."/>
            <person name="Han X."/>
            <person name="Huang E."/>
            <person name="Gao Y."/>
            <person name="Liu J."/>
            <person name="Shao H."/>
            <person name="Ye R."/>
            <person name="Li L."/>
            <person name="Wei W."/>
            <person name="Wang X."/>
            <person name="Wang C."/>
            <person name="Yang T."/>
            <person name="Huo Q."/>
            <person name="Li W."/>
            <person name="Guo W."/>
            <person name="Chen H."/>
            <person name="Zhou L."/>
            <person name="Ni X."/>
            <person name="Tian J."/>
            <person name="Zhou Y."/>
            <person name="Sheng Y."/>
            <person name="Liu T."/>
            <person name="Pan Y."/>
            <person name="Xia L."/>
            <person name="Li J."/>
            <person name="Zhao F."/>
            <person name="Cao W."/>
        </authorList>
    </citation>
    <scope>NUCLEOTIDE SEQUENCE</scope>
    <source>
        <strain evidence="1">Hyas-2018</strain>
    </source>
</reference>
<sequence length="252" mass="28479">MREENKKLREELDKYKNGKVQHDDATVVTEDSGTSMEECTEIPLPKRKAVEHNGEGISKPKKTKTASMLHERQEEFERRVDLRISLIEAAMKTQVEAMNEIKDNMGAQIKELGTAIMQQITTVIQQQQTHQQQLDNFSTRVTELEKWASATGLQASGAAHTKEIPKPSHHTKPVILTPAVTTLTSAMDRRNKYTIWQWNCRSYENKKAIYTSILNAATDQILLSCKKCTVSPNCQVTSLSAVPKGRTKFLQP</sequence>
<comment type="caution">
    <text evidence="1">The sequence shown here is derived from an EMBL/GenBank/DDBJ whole genome shotgun (WGS) entry which is preliminary data.</text>
</comment>
<name>A0ACB7S8P6_HYAAI</name>
<dbReference type="EMBL" id="CM023485">
    <property type="protein sequence ID" value="KAH6930905.1"/>
    <property type="molecule type" value="Genomic_DNA"/>
</dbReference>
<protein>
    <submittedName>
        <fullName evidence="1">Uncharacterized protein</fullName>
    </submittedName>
</protein>
<organism evidence="1 2">
    <name type="scientific">Hyalomma asiaticum</name>
    <name type="common">Tick</name>
    <dbReference type="NCBI Taxonomy" id="266040"/>
    <lineage>
        <taxon>Eukaryota</taxon>
        <taxon>Metazoa</taxon>
        <taxon>Ecdysozoa</taxon>
        <taxon>Arthropoda</taxon>
        <taxon>Chelicerata</taxon>
        <taxon>Arachnida</taxon>
        <taxon>Acari</taxon>
        <taxon>Parasitiformes</taxon>
        <taxon>Ixodida</taxon>
        <taxon>Ixodoidea</taxon>
        <taxon>Ixodidae</taxon>
        <taxon>Hyalomminae</taxon>
        <taxon>Hyalomma</taxon>
    </lineage>
</organism>
<gene>
    <name evidence="1" type="ORF">HPB50_020812</name>
</gene>
<keyword evidence="2" id="KW-1185">Reference proteome</keyword>
<evidence type="ECO:0000313" key="2">
    <source>
        <dbReference type="Proteomes" id="UP000821845"/>
    </source>
</evidence>
<dbReference type="Proteomes" id="UP000821845">
    <property type="component" value="Chromosome 5"/>
</dbReference>
<proteinExistence type="predicted"/>